<dbReference type="EMBL" id="BAAASK010000030">
    <property type="protein sequence ID" value="GAA2699728.1"/>
    <property type="molecule type" value="Genomic_DNA"/>
</dbReference>
<reference evidence="1 2" key="1">
    <citation type="journal article" date="2019" name="Int. J. Syst. Evol. Microbiol.">
        <title>The Global Catalogue of Microorganisms (GCM) 10K type strain sequencing project: providing services to taxonomists for standard genome sequencing and annotation.</title>
        <authorList>
            <consortium name="The Broad Institute Genomics Platform"/>
            <consortium name="The Broad Institute Genome Sequencing Center for Infectious Disease"/>
            <person name="Wu L."/>
            <person name="Ma J."/>
        </authorList>
    </citation>
    <scope>NUCLEOTIDE SEQUENCE [LARGE SCALE GENOMIC DNA]</scope>
    <source>
        <strain evidence="1 2">JCM 4531</strain>
    </source>
</reference>
<proteinExistence type="predicted"/>
<gene>
    <name evidence="1" type="ORF">GCM10010310_67060</name>
</gene>
<evidence type="ECO:0008006" key="3">
    <source>
        <dbReference type="Google" id="ProtNLM"/>
    </source>
</evidence>
<sequence length="93" mass="10209">MGGSGGEDWGNRMARTWEGPAGRLLLGLAVLLHRTVTDRAAKRRLEHWRNAALRAAYRRGVPVGVLASRTRLTQRWVRTVVTGGKPPPVDEAA</sequence>
<accession>A0ABN3TDE6</accession>
<comment type="caution">
    <text evidence="1">The sequence shown here is derived from an EMBL/GenBank/DDBJ whole genome shotgun (WGS) entry which is preliminary data.</text>
</comment>
<evidence type="ECO:0000313" key="1">
    <source>
        <dbReference type="EMBL" id="GAA2699728.1"/>
    </source>
</evidence>
<organism evidence="1 2">
    <name type="scientific">Streptomyces violaceolatus</name>
    <dbReference type="NCBI Taxonomy" id="67378"/>
    <lineage>
        <taxon>Bacteria</taxon>
        <taxon>Bacillati</taxon>
        <taxon>Actinomycetota</taxon>
        <taxon>Actinomycetes</taxon>
        <taxon>Kitasatosporales</taxon>
        <taxon>Streptomycetaceae</taxon>
        <taxon>Streptomyces</taxon>
        <taxon>Streptomyces violaceoruber group</taxon>
    </lineage>
</organism>
<dbReference type="Proteomes" id="UP001499989">
    <property type="component" value="Unassembled WGS sequence"/>
</dbReference>
<evidence type="ECO:0000313" key="2">
    <source>
        <dbReference type="Proteomes" id="UP001499989"/>
    </source>
</evidence>
<protein>
    <recommendedName>
        <fullName evidence="3">Helix-turn-helix domain-containing protein</fullName>
    </recommendedName>
</protein>
<name>A0ABN3TDE6_9ACTN</name>
<keyword evidence="2" id="KW-1185">Reference proteome</keyword>